<evidence type="ECO:0000313" key="2">
    <source>
        <dbReference type="Proteomes" id="UP000222106"/>
    </source>
</evidence>
<gene>
    <name evidence="1" type="ORF">ATJ97_2558</name>
</gene>
<proteinExistence type="predicted"/>
<dbReference type="EMBL" id="PDJI01000004">
    <property type="protein sequence ID" value="PFG40038.1"/>
    <property type="molecule type" value="Genomic_DNA"/>
</dbReference>
<dbReference type="Proteomes" id="UP000222106">
    <property type="component" value="Unassembled WGS sequence"/>
</dbReference>
<name>A0A2A9EM95_9MICO</name>
<dbReference type="AlphaFoldDB" id="A0A2A9EM95"/>
<reference evidence="1 2" key="1">
    <citation type="submission" date="2017-10" db="EMBL/GenBank/DDBJ databases">
        <title>Sequencing the genomes of 1000 actinobacteria strains.</title>
        <authorList>
            <person name="Klenk H.-P."/>
        </authorList>
    </citation>
    <scope>NUCLEOTIDE SEQUENCE [LARGE SCALE GENOMIC DNA]</scope>
    <source>
        <strain evidence="1 2">DSM 21838</strain>
    </source>
</reference>
<comment type="caution">
    <text evidence="1">The sequence shown here is derived from an EMBL/GenBank/DDBJ whole genome shotgun (WGS) entry which is preliminary data.</text>
</comment>
<accession>A0A2A9EM95</accession>
<dbReference type="RefSeq" id="WP_098484029.1">
    <property type="nucleotide sequence ID" value="NZ_PDJI01000004.1"/>
</dbReference>
<organism evidence="1 2">
    <name type="scientific">Georgenia soli</name>
    <dbReference type="NCBI Taxonomy" id="638953"/>
    <lineage>
        <taxon>Bacteria</taxon>
        <taxon>Bacillati</taxon>
        <taxon>Actinomycetota</taxon>
        <taxon>Actinomycetes</taxon>
        <taxon>Micrococcales</taxon>
        <taxon>Bogoriellaceae</taxon>
        <taxon>Georgenia</taxon>
    </lineage>
</organism>
<evidence type="ECO:0000313" key="1">
    <source>
        <dbReference type="EMBL" id="PFG40038.1"/>
    </source>
</evidence>
<sequence length="92" mass="9417">MSEAPRCYPGDGGISAMRADIQAALGRLGEAQAQLRAAFPADWTGAGASTFTDVVLSVLHHSQSVDRALRVADHAAAVADAELEARLAGGTV</sequence>
<keyword evidence="2" id="KW-1185">Reference proteome</keyword>
<protein>
    <submittedName>
        <fullName evidence="1">Uncharacterized protein</fullName>
    </submittedName>
</protein>